<dbReference type="AlphaFoldDB" id="A0A0L0BSA0"/>
<sequence>MSDRWTLQILQLLLSKRCDANAHHTVWGSMNINDRGECLLQRFQEDQGTGH</sequence>
<gene>
    <name evidence="1" type="ORF">FF38_03154</name>
</gene>
<dbReference type="Proteomes" id="UP000037069">
    <property type="component" value="Unassembled WGS sequence"/>
</dbReference>
<accession>A0A0L0BSA0</accession>
<protein>
    <submittedName>
        <fullName evidence="1">Uncharacterized protein</fullName>
    </submittedName>
</protein>
<dbReference type="SUPFAM" id="SSF56219">
    <property type="entry name" value="DNase I-like"/>
    <property type="match status" value="1"/>
</dbReference>
<comment type="caution">
    <text evidence="1">The sequence shown here is derived from an EMBL/GenBank/DDBJ whole genome shotgun (WGS) entry which is preliminary data.</text>
</comment>
<keyword evidence="2" id="KW-1185">Reference proteome</keyword>
<proteinExistence type="predicted"/>
<organism evidence="1 2">
    <name type="scientific">Lucilia cuprina</name>
    <name type="common">Green bottle fly</name>
    <name type="synonym">Australian sheep blowfly</name>
    <dbReference type="NCBI Taxonomy" id="7375"/>
    <lineage>
        <taxon>Eukaryota</taxon>
        <taxon>Metazoa</taxon>
        <taxon>Ecdysozoa</taxon>
        <taxon>Arthropoda</taxon>
        <taxon>Hexapoda</taxon>
        <taxon>Insecta</taxon>
        <taxon>Pterygota</taxon>
        <taxon>Neoptera</taxon>
        <taxon>Endopterygota</taxon>
        <taxon>Diptera</taxon>
        <taxon>Brachycera</taxon>
        <taxon>Muscomorpha</taxon>
        <taxon>Oestroidea</taxon>
        <taxon>Calliphoridae</taxon>
        <taxon>Luciliinae</taxon>
        <taxon>Lucilia</taxon>
    </lineage>
</organism>
<dbReference type="EMBL" id="JRES01001432">
    <property type="protein sequence ID" value="KNC22945.1"/>
    <property type="molecule type" value="Genomic_DNA"/>
</dbReference>
<dbReference type="InterPro" id="IPR036691">
    <property type="entry name" value="Endo/exonu/phosph_ase_sf"/>
</dbReference>
<evidence type="ECO:0000313" key="2">
    <source>
        <dbReference type="Proteomes" id="UP000037069"/>
    </source>
</evidence>
<evidence type="ECO:0000313" key="1">
    <source>
        <dbReference type="EMBL" id="KNC22945.1"/>
    </source>
</evidence>
<reference evidence="1 2" key="1">
    <citation type="journal article" date="2015" name="Nat. Commun.">
        <title>Lucilia cuprina genome unlocks parasitic fly biology to underpin future interventions.</title>
        <authorList>
            <person name="Anstead C.A."/>
            <person name="Korhonen P.K."/>
            <person name="Young N.D."/>
            <person name="Hall R.S."/>
            <person name="Jex A.R."/>
            <person name="Murali S.C."/>
            <person name="Hughes D.S."/>
            <person name="Lee S.F."/>
            <person name="Perry T."/>
            <person name="Stroehlein A.J."/>
            <person name="Ansell B.R."/>
            <person name="Breugelmans B."/>
            <person name="Hofmann A."/>
            <person name="Qu J."/>
            <person name="Dugan S."/>
            <person name="Lee S.L."/>
            <person name="Chao H."/>
            <person name="Dinh H."/>
            <person name="Han Y."/>
            <person name="Doddapaneni H.V."/>
            <person name="Worley K.C."/>
            <person name="Muzny D.M."/>
            <person name="Ioannidis P."/>
            <person name="Waterhouse R.M."/>
            <person name="Zdobnov E.M."/>
            <person name="James P.J."/>
            <person name="Bagnall N.H."/>
            <person name="Kotze A.C."/>
            <person name="Gibbs R.A."/>
            <person name="Richards S."/>
            <person name="Batterham P."/>
            <person name="Gasser R.B."/>
        </authorList>
    </citation>
    <scope>NUCLEOTIDE SEQUENCE [LARGE SCALE GENOMIC DNA]</scope>
    <source>
        <strain evidence="1 2">LS</strain>
        <tissue evidence="1">Full body</tissue>
    </source>
</reference>
<name>A0A0L0BSA0_LUCCU</name>